<evidence type="ECO:0000313" key="3">
    <source>
        <dbReference type="Proteomes" id="UP000830167"/>
    </source>
</evidence>
<evidence type="ECO:0000313" key="2">
    <source>
        <dbReference type="EMBL" id="UOF91024.1"/>
    </source>
</evidence>
<dbReference type="CDD" id="cd00093">
    <property type="entry name" value="HTH_XRE"/>
    <property type="match status" value="1"/>
</dbReference>
<dbReference type="Gene3D" id="1.10.260.40">
    <property type="entry name" value="lambda repressor-like DNA-binding domains"/>
    <property type="match status" value="1"/>
</dbReference>
<name>A0ABY4CLZ1_9BACL</name>
<keyword evidence="3" id="KW-1185">Reference proteome</keyword>
<protein>
    <submittedName>
        <fullName evidence="2">Helix-turn-helix transcriptional regulator</fullName>
    </submittedName>
</protein>
<feature type="domain" description="HTH cro/C1-type" evidence="1">
    <location>
        <begin position="9"/>
        <end position="63"/>
    </location>
</feature>
<proteinExistence type="predicted"/>
<reference evidence="2" key="1">
    <citation type="submission" date="2021-12" db="EMBL/GenBank/DDBJ databases">
        <title>Alicyclobacillaceae gen. nov., sp. nov., isolated from chalcocite enrichment system.</title>
        <authorList>
            <person name="Jiang Z."/>
        </authorList>
    </citation>
    <scope>NUCLEOTIDE SEQUENCE</scope>
    <source>
        <strain evidence="2">MYW30-H2</strain>
    </source>
</reference>
<evidence type="ECO:0000259" key="1">
    <source>
        <dbReference type="PROSITE" id="PS50943"/>
    </source>
</evidence>
<dbReference type="EMBL" id="CP089291">
    <property type="protein sequence ID" value="UOF91024.1"/>
    <property type="molecule type" value="Genomic_DNA"/>
</dbReference>
<dbReference type="SUPFAM" id="SSF47413">
    <property type="entry name" value="lambda repressor-like DNA-binding domains"/>
    <property type="match status" value="1"/>
</dbReference>
<dbReference type="PROSITE" id="PS50943">
    <property type="entry name" value="HTH_CROC1"/>
    <property type="match status" value="1"/>
</dbReference>
<dbReference type="Proteomes" id="UP000830167">
    <property type="component" value="Chromosome"/>
</dbReference>
<gene>
    <name evidence="2" type="ORF">LSG31_01720</name>
</gene>
<dbReference type="InterPro" id="IPR010982">
    <property type="entry name" value="Lambda_DNA-bd_dom_sf"/>
</dbReference>
<accession>A0ABY4CLZ1</accession>
<dbReference type="Pfam" id="PF01381">
    <property type="entry name" value="HTH_3"/>
    <property type="match status" value="1"/>
</dbReference>
<sequence length="85" mass="9741">MIHQELRYVRERRESLGLTQEQIATKLRLSSAGYHNIESGKRGLSLKRAIQISAALESSLEHLFPDLLQQDKLSPNEKEAIQNEK</sequence>
<organism evidence="2 3">
    <name type="scientific">Fodinisporobacter ferrooxydans</name>
    <dbReference type="NCBI Taxonomy" id="2901836"/>
    <lineage>
        <taxon>Bacteria</taxon>
        <taxon>Bacillati</taxon>
        <taxon>Bacillota</taxon>
        <taxon>Bacilli</taxon>
        <taxon>Bacillales</taxon>
        <taxon>Alicyclobacillaceae</taxon>
        <taxon>Fodinisporobacter</taxon>
    </lineage>
</organism>
<dbReference type="RefSeq" id="WP_347437718.1">
    <property type="nucleotide sequence ID" value="NZ_CP089291.1"/>
</dbReference>
<dbReference type="InterPro" id="IPR001387">
    <property type="entry name" value="Cro/C1-type_HTH"/>
</dbReference>
<dbReference type="SMART" id="SM00530">
    <property type="entry name" value="HTH_XRE"/>
    <property type="match status" value="1"/>
</dbReference>